<name>X0WB43_9ZZZZ</name>
<sequence>MEAKIEFNPEGTVTSPKGFQAGATYAGIKGEAKH</sequence>
<evidence type="ECO:0000313" key="1">
    <source>
        <dbReference type="EMBL" id="GAG27875.1"/>
    </source>
</evidence>
<dbReference type="AlphaFoldDB" id="X0WB43"/>
<reference evidence="1" key="1">
    <citation type="journal article" date="2014" name="Front. Microbiol.">
        <title>High frequency of phylogenetically diverse reductive dehalogenase-homologous genes in deep subseafloor sedimentary metagenomes.</title>
        <authorList>
            <person name="Kawai M."/>
            <person name="Futagami T."/>
            <person name="Toyoda A."/>
            <person name="Takaki Y."/>
            <person name="Nishi S."/>
            <person name="Hori S."/>
            <person name="Arai W."/>
            <person name="Tsubouchi T."/>
            <person name="Morono Y."/>
            <person name="Uchiyama I."/>
            <person name="Ito T."/>
            <person name="Fujiyama A."/>
            <person name="Inagaki F."/>
            <person name="Takami H."/>
        </authorList>
    </citation>
    <scope>NUCLEOTIDE SEQUENCE</scope>
    <source>
        <strain evidence="1">Expedition CK06-06</strain>
    </source>
</reference>
<comment type="caution">
    <text evidence="1">The sequence shown here is derived from an EMBL/GenBank/DDBJ whole genome shotgun (WGS) entry which is preliminary data.</text>
</comment>
<organism evidence="1">
    <name type="scientific">marine sediment metagenome</name>
    <dbReference type="NCBI Taxonomy" id="412755"/>
    <lineage>
        <taxon>unclassified sequences</taxon>
        <taxon>metagenomes</taxon>
        <taxon>ecological metagenomes</taxon>
    </lineage>
</organism>
<feature type="non-terminal residue" evidence="1">
    <location>
        <position position="34"/>
    </location>
</feature>
<accession>X0WB43</accession>
<dbReference type="EMBL" id="BARS01031097">
    <property type="protein sequence ID" value="GAG27875.1"/>
    <property type="molecule type" value="Genomic_DNA"/>
</dbReference>
<proteinExistence type="predicted"/>
<protein>
    <submittedName>
        <fullName evidence="1">Uncharacterized protein</fullName>
    </submittedName>
</protein>
<gene>
    <name evidence="1" type="ORF">S01H1_48422</name>
</gene>